<dbReference type="Gene3D" id="2.40.30.200">
    <property type="match status" value="1"/>
</dbReference>
<evidence type="ECO:0000313" key="1">
    <source>
        <dbReference type="EMBL" id="TQE88729.1"/>
    </source>
</evidence>
<gene>
    <name evidence="1" type="ORF">FH692_05010</name>
</gene>
<reference evidence="1 2" key="1">
    <citation type="submission" date="2019-06" db="EMBL/GenBank/DDBJ databases">
        <title>Comprehensive assessment of Oxford Nanopore MinION sequencing for bacterial characterization and routine diagnosis.</title>
        <authorList>
            <person name="Tan S."/>
            <person name="Dvorak C.M.T."/>
            <person name="Gebhart C."/>
            <person name="Estrada A."/>
            <person name="Marthaler D.G."/>
            <person name="Murtaugh M.P."/>
        </authorList>
    </citation>
    <scope>NUCLEOTIDE SEQUENCE [LARGE SCALE GENOMIC DNA]</scope>
    <source>
        <strain evidence="1 2">2017UMN1435.21</strain>
    </source>
</reference>
<organism evidence="1 2">
    <name type="scientific">Streptococcus suis</name>
    <dbReference type="NCBI Taxonomy" id="1307"/>
    <lineage>
        <taxon>Bacteria</taxon>
        <taxon>Bacillati</taxon>
        <taxon>Bacillota</taxon>
        <taxon>Bacilli</taxon>
        <taxon>Lactobacillales</taxon>
        <taxon>Streptococcaceae</taxon>
        <taxon>Streptococcus</taxon>
    </lineage>
</organism>
<protein>
    <submittedName>
        <fullName evidence="1">Phage tail protein</fullName>
    </submittedName>
</protein>
<dbReference type="AlphaFoldDB" id="A0A540UW65"/>
<sequence>MHKHNVFKSSKEVGQLAKHYGIRYNGRHSFEDEGLLLLNERSISIPNKKKVLVPIPFSNEKYDFSTVYGGQLYEQRTLTYQIKIKNTIYGTKEAMNMAKTNAINWLMGTTGLSPLYDDAIPGYYFLAEAQGDSAFEEDWAHGVLKITFTAYPFMISERAEGSDIWDDFNFELDAFQDIAFEVKGSLDILLVNTGISLARPEITSTSNMTLTMRNQQFSIIPGSRVYDFFTLEKENEIRIEGNGRISFKWFKELI</sequence>
<proteinExistence type="predicted"/>
<comment type="caution">
    <text evidence="1">The sequence shown here is derived from an EMBL/GenBank/DDBJ whole genome shotgun (WGS) entry which is preliminary data.</text>
</comment>
<evidence type="ECO:0000313" key="2">
    <source>
        <dbReference type="Proteomes" id="UP000315224"/>
    </source>
</evidence>
<dbReference type="EMBL" id="VIEK01000006">
    <property type="protein sequence ID" value="TQE88729.1"/>
    <property type="molecule type" value="Genomic_DNA"/>
</dbReference>
<accession>A0A540UW65</accession>
<dbReference type="Proteomes" id="UP000315224">
    <property type="component" value="Unassembled WGS sequence"/>
</dbReference>
<name>A0A540UW65_STRSU</name>